<dbReference type="SUPFAM" id="SSF48452">
    <property type="entry name" value="TPR-like"/>
    <property type="match status" value="1"/>
</dbReference>
<proteinExistence type="predicted"/>
<reference evidence="1 2" key="1">
    <citation type="journal article" date="2015" name="Genome Announc.">
        <title>Expanding the biotechnology potential of lactobacilli through comparative genomics of 213 strains and associated genera.</title>
        <authorList>
            <person name="Sun Z."/>
            <person name="Harris H.M."/>
            <person name="McCann A."/>
            <person name="Guo C."/>
            <person name="Argimon S."/>
            <person name="Zhang W."/>
            <person name="Yang X."/>
            <person name="Jeffery I.B."/>
            <person name="Cooney J.C."/>
            <person name="Kagawa T.F."/>
            <person name="Liu W."/>
            <person name="Song Y."/>
            <person name="Salvetti E."/>
            <person name="Wrobel A."/>
            <person name="Rasinkangas P."/>
            <person name="Parkhill J."/>
            <person name="Rea M.C."/>
            <person name="O'Sullivan O."/>
            <person name="Ritari J."/>
            <person name="Douillard F.P."/>
            <person name="Paul Ross R."/>
            <person name="Yang R."/>
            <person name="Briner A.E."/>
            <person name="Felis G.E."/>
            <person name="de Vos W.M."/>
            <person name="Barrangou R."/>
            <person name="Klaenhammer T.R."/>
            <person name="Caufield P.W."/>
            <person name="Cui Y."/>
            <person name="Zhang H."/>
            <person name="O'Toole P.W."/>
        </authorList>
    </citation>
    <scope>NUCLEOTIDE SEQUENCE [LARGE SCALE GENOMIC DNA]</scope>
    <source>
        <strain evidence="1 2">DSM 20183</strain>
    </source>
</reference>
<dbReference type="SMART" id="SM00028">
    <property type="entry name" value="TPR"/>
    <property type="match status" value="3"/>
</dbReference>
<protein>
    <submittedName>
        <fullName evidence="1">Uncharacterized protein</fullName>
    </submittedName>
</protein>
<sequence>MDKKAEKLFKNGDKEAAIKQLVSELNKDNQQLDKILQLSAYLVEVGDLEQAEELLTRSLALFSDNKDIKYNLGNVYFLANKYDKANEIFSGLIQADYGFEAYFMEAKTLDEQGKRQLAIVYALTAIEKNPKDQAAIELMADLLLANGNFAESKEYYQKAIVMEQKAKYYFNMALCAMNLKDDYQSYLNKSKEIDPKYFVENEKKLSNLQNYLTKTGDSNGRR</sequence>
<dbReference type="EMBL" id="AZDG01000010">
    <property type="protein sequence ID" value="KRK64525.1"/>
    <property type="molecule type" value="Genomic_DNA"/>
</dbReference>
<dbReference type="RefSeq" id="WP_057765589.1">
    <property type="nucleotide sequence ID" value="NZ_AZDG01000010.1"/>
</dbReference>
<accession>A0A0R1IYZ7</accession>
<comment type="caution">
    <text evidence="1">The sequence shown here is derived from an EMBL/GenBank/DDBJ whole genome shotgun (WGS) entry which is preliminary data.</text>
</comment>
<dbReference type="OrthoDB" id="2329209at2"/>
<dbReference type="Gene3D" id="1.25.40.10">
    <property type="entry name" value="Tetratricopeptide repeat domain"/>
    <property type="match status" value="2"/>
</dbReference>
<evidence type="ECO:0000313" key="2">
    <source>
        <dbReference type="Proteomes" id="UP000050929"/>
    </source>
</evidence>
<gene>
    <name evidence="1" type="ORF">FC72_GL000249</name>
</gene>
<dbReference type="InterPro" id="IPR011990">
    <property type="entry name" value="TPR-like_helical_dom_sf"/>
</dbReference>
<dbReference type="AlphaFoldDB" id="A0A0R1IYZ7"/>
<name>A0A0R1IYZ7_9LACO</name>
<dbReference type="STRING" id="1423811.FC72_GL000249"/>
<dbReference type="Proteomes" id="UP000050929">
    <property type="component" value="Unassembled WGS sequence"/>
</dbReference>
<dbReference type="PATRIC" id="fig|1423811.3.peg.249"/>
<evidence type="ECO:0000313" key="1">
    <source>
        <dbReference type="EMBL" id="KRK64525.1"/>
    </source>
</evidence>
<dbReference type="InterPro" id="IPR019734">
    <property type="entry name" value="TPR_rpt"/>
</dbReference>
<organism evidence="1 2">
    <name type="scientific">Companilactobacillus tucceti DSM 20183</name>
    <dbReference type="NCBI Taxonomy" id="1423811"/>
    <lineage>
        <taxon>Bacteria</taxon>
        <taxon>Bacillati</taxon>
        <taxon>Bacillota</taxon>
        <taxon>Bacilli</taxon>
        <taxon>Lactobacillales</taxon>
        <taxon>Lactobacillaceae</taxon>
        <taxon>Companilactobacillus</taxon>
    </lineage>
</organism>
<dbReference type="Pfam" id="PF13432">
    <property type="entry name" value="TPR_16"/>
    <property type="match status" value="1"/>
</dbReference>
<keyword evidence="2" id="KW-1185">Reference proteome</keyword>
<dbReference type="Pfam" id="PF14559">
    <property type="entry name" value="TPR_19"/>
    <property type="match status" value="1"/>
</dbReference>